<sequence length="195" mass="22420">MTDDIINEGLVNGKTKSNDMERARFFSQLKEKLDFIQRVSQCKSHLTNLQKLAGCEAKLEKEVESFMKRISAITAWSPDDCSQVNQYFDCFVSMQKNGVLSSVVKLHIDSIDTIVKNWMQKLESDAMTNLNVDHVIPRLLSMKTMSIYMFSFKEVVNKRIDEFLNTYKRQRKDGTDPSGIGEMIVAEHNAFKGYN</sequence>
<accession>X6LH36</accession>
<reference evidence="1 2" key="1">
    <citation type="journal article" date="2013" name="Curr. Biol.">
        <title>The Genome of the Foraminiferan Reticulomyxa filosa.</title>
        <authorList>
            <person name="Glockner G."/>
            <person name="Hulsmann N."/>
            <person name="Schleicher M."/>
            <person name="Noegel A.A."/>
            <person name="Eichinger L."/>
            <person name="Gallinger C."/>
            <person name="Pawlowski J."/>
            <person name="Sierra R."/>
            <person name="Euteneuer U."/>
            <person name="Pillet L."/>
            <person name="Moustafa A."/>
            <person name="Platzer M."/>
            <person name="Groth M."/>
            <person name="Szafranski K."/>
            <person name="Schliwa M."/>
        </authorList>
    </citation>
    <scope>NUCLEOTIDE SEQUENCE [LARGE SCALE GENOMIC DNA]</scope>
</reference>
<dbReference type="OrthoDB" id="7614088at2759"/>
<gene>
    <name evidence="1" type="ORF">RFI_36739</name>
</gene>
<dbReference type="EMBL" id="ASPP01040232">
    <property type="protein sequence ID" value="ETO00701.1"/>
    <property type="molecule type" value="Genomic_DNA"/>
</dbReference>
<dbReference type="AlphaFoldDB" id="X6LH36"/>
<feature type="non-terminal residue" evidence="1">
    <location>
        <position position="195"/>
    </location>
</feature>
<name>X6LH36_RETFI</name>
<keyword evidence="2" id="KW-1185">Reference proteome</keyword>
<evidence type="ECO:0000313" key="2">
    <source>
        <dbReference type="Proteomes" id="UP000023152"/>
    </source>
</evidence>
<comment type="caution">
    <text evidence="1">The sequence shown here is derived from an EMBL/GenBank/DDBJ whole genome shotgun (WGS) entry which is preliminary data.</text>
</comment>
<evidence type="ECO:0000313" key="1">
    <source>
        <dbReference type="EMBL" id="ETO00701.1"/>
    </source>
</evidence>
<proteinExistence type="predicted"/>
<dbReference type="Proteomes" id="UP000023152">
    <property type="component" value="Unassembled WGS sequence"/>
</dbReference>
<organism evidence="1 2">
    <name type="scientific">Reticulomyxa filosa</name>
    <dbReference type="NCBI Taxonomy" id="46433"/>
    <lineage>
        <taxon>Eukaryota</taxon>
        <taxon>Sar</taxon>
        <taxon>Rhizaria</taxon>
        <taxon>Retaria</taxon>
        <taxon>Foraminifera</taxon>
        <taxon>Monothalamids</taxon>
        <taxon>Reticulomyxidae</taxon>
        <taxon>Reticulomyxa</taxon>
    </lineage>
</organism>
<protein>
    <submittedName>
        <fullName evidence="1">Uncharacterized protein</fullName>
    </submittedName>
</protein>